<proteinExistence type="predicted"/>
<dbReference type="Proteomes" id="UP000663881">
    <property type="component" value="Unassembled WGS sequence"/>
</dbReference>
<evidence type="ECO:0000313" key="2">
    <source>
        <dbReference type="Proteomes" id="UP000663881"/>
    </source>
</evidence>
<protein>
    <submittedName>
        <fullName evidence="1">Uncharacterized protein</fullName>
    </submittedName>
</protein>
<name>A0A820HUP2_9BILA</name>
<sequence>MDAEHDRRQQELNTKAKINISEGNLITAKNTADTN</sequence>
<feature type="non-terminal residue" evidence="1">
    <location>
        <position position="35"/>
    </location>
</feature>
<gene>
    <name evidence="1" type="ORF">OKA104_LOCUS45995</name>
</gene>
<evidence type="ECO:0000313" key="1">
    <source>
        <dbReference type="EMBL" id="CAF4296705.1"/>
    </source>
</evidence>
<accession>A0A820HUP2</accession>
<dbReference type="EMBL" id="CAJOAY010016077">
    <property type="protein sequence ID" value="CAF4296705.1"/>
    <property type="molecule type" value="Genomic_DNA"/>
</dbReference>
<comment type="caution">
    <text evidence="1">The sequence shown here is derived from an EMBL/GenBank/DDBJ whole genome shotgun (WGS) entry which is preliminary data.</text>
</comment>
<organism evidence="1 2">
    <name type="scientific">Adineta steineri</name>
    <dbReference type="NCBI Taxonomy" id="433720"/>
    <lineage>
        <taxon>Eukaryota</taxon>
        <taxon>Metazoa</taxon>
        <taxon>Spiralia</taxon>
        <taxon>Gnathifera</taxon>
        <taxon>Rotifera</taxon>
        <taxon>Eurotatoria</taxon>
        <taxon>Bdelloidea</taxon>
        <taxon>Adinetida</taxon>
        <taxon>Adinetidae</taxon>
        <taxon>Adineta</taxon>
    </lineage>
</organism>
<reference evidence="1" key="1">
    <citation type="submission" date="2021-02" db="EMBL/GenBank/DDBJ databases">
        <authorList>
            <person name="Nowell W R."/>
        </authorList>
    </citation>
    <scope>NUCLEOTIDE SEQUENCE</scope>
</reference>
<dbReference type="AlphaFoldDB" id="A0A820HUP2"/>